<dbReference type="CDD" id="cd00051">
    <property type="entry name" value="EFh"/>
    <property type="match status" value="1"/>
</dbReference>
<name>A0A2W5MP19_9GAMM</name>
<proteinExistence type="predicted"/>
<feature type="domain" description="EF-hand" evidence="2">
    <location>
        <begin position="81"/>
        <end position="116"/>
    </location>
</feature>
<gene>
    <name evidence="3" type="ORF">DI564_01735</name>
</gene>
<organism evidence="3 4">
    <name type="scientific">Rhodanobacter denitrificans</name>
    <dbReference type="NCBI Taxonomy" id="666685"/>
    <lineage>
        <taxon>Bacteria</taxon>
        <taxon>Pseudomonadati</taxon>
        <taxon>Pseudomonadota</taxon>
        <taxon>Gammaproteobacteria</taxon>
        <taxon>Lysobacterales</taxon>
        <taxon>Rhodanobacteraceae</taxon>
        <taxon>Rhodanobacter</taxon>
    </lineage>
</organism>
<sequence length="132" mass="13505">MSKNFVKPAAVIGGALLGTLSLTQLALASETFKARDLGNGYQVASADDHKAKEGKCGEGKCGFDKIDTDGNGSITKTEWDAAKPDKADHFAKIDSDGDGTVSKAEFDAAMAAKKGMEGKCGEGKCGGSAKKG</sequence>
<dbReference type="InterPro" id="IPR018247">
    <property type="entry name" value="EF_Hand_1_Ca_BS"/>
</dbReference>
<dbReference type="PROSITE" id="PS50222">
    <property type="entry name" value="EF_HAND_2"/>
    <property type="match status" value="1"/>
</dbReference>
<protein>
    <submittedName>
        <fullName evidence="3">Calcium-binding protein</fullName>
    </submittedName>
</protein>
<evidence type="ECO:0000313" key="3">
    <source>
        <dbReference type="EMBL" id="PZQ19453.1"/>
    </source>
</evidence>
<dbReference type="Pfam" id="PF13202">
    <property type="entry name" value="EF-hand_5"/>
    <property type="match status" value="2"/>
</dbReference>
<dbReference type="PROSITE" id="PS00018">
    <property type="entry name" value="EF_HAND_1"/>
    <property type="match status" value="1"/>
</dbReference>
<accession>A0A2W5MP19</accession>
<keyword evidence="1" id="KW-0732">Signal</keyword>
<evidence type="ECO:0000259" key="2">
    <source>
        <dbReference type="PROSITE" id="PS50222"/>
    </source>
</evidence>
<dbReference type="InterPro" id="IPR002048">
    <property type="entry name" value="EF_hand_dom"/>
</dbReference>
<comment type="caution">
    <text evidence="3">The sequence shown here is derived from an EMBL/GenBank/DDBJ whole genome shotgun (WGS) entry which is preliminary data.</text>
</comment>
<reference evidence="3 4" key="1">
    <citation type="submission" date="2017-08" db="EMBL/GenBank/DDBJ databases">
        <title>Infants hospitalized years apart are colonized by the same room-sourced microbial strains.</title>
        <authorList>
            <person name="Brooks B."/>
            <person name="Olm M.R."/>
            <person name="Firek B.A."/>
            <person name="Baker R."/>
            <person name="Thomas B.C."/>
            <person name="Morowitz M.J."/>
            <person name="Banfield J.F."/>
        </authorList>
    </citation>
    <scope>NUCLEOTIDE SEQUENCE [LARGE SCALE GENOMIC DNA]</scope>
    <source>
        <strain evidence="3">S2_005_003_R2_42</strain>
    </source>
</reference>
<dbReference type="EMBL" id="QFPO01000002">
    <property type="protein sequence ID" value="PZQ19453.1"/>
    <property type="molecule type" value="Genomic_DNA"/>
</dbReference>
<feature type="chain" id="PRO_5016114941" evidence="1">
    <location>
        <begin position="29"/>
        <end position="132"/>
    </location>
</feature>
<dbReference type="InterPro" id="IPR011992">
    <property type="entry name" value="EF-hand-dom_pair"/>
</dbReference>
<evidence type="ECO:0000256" key="1">
    <source>
        <dbReference type="SAM" id="SignalP"/>
    </source>
</evidence>
<dbReference type="SUPFAM" id="SSF47473">
    <property type="entry name" value="EF-hand"/>
    <property type="match status" value="1"/>
</dbReference>
<feature type="signal peptide" evidence="1">
    <location>
        <begin position="1"/>
        <end position="28"/>
    </location>
</feature>
<dbReference type="Gene3D" id="1.10.238.10">
    <property type="entry name" value="EF-hand"/>
    <property type="match status" value="1"/>
</dbReference>
<dbReference type="AlphaFoldDB" id="A0A2W5MP19"/>
<dbReference type="Proteomes" id="UP000249046">
    <property type="component" value="Unassembled WGS sequence"/>
</dbReference>
<dbReference type="GO" id="GO:0005509">
    <property type="term" value="F:calcium ion binding"/>
    <property type="evidence" value="ECO:0007669"/>
    <property type="project" value="InterPro"/>
</dbReference>
<evidence type="ECO:0000313" key="4">
    <source>
        <dbReference type="Proteomes" id="UP000249046"/>
    </source>
</evidence>